<sequence length="345" mass="39172">MNSLRWTVHLSFTLMILLRINAIEVFGQTKHLPPEISKKLDDYWRAYKAQFNKTYSGNLENARRIAWEQNLVKIYEHNLMAAAGHHGYMLRDNHIADLNTQQYVREMVKLIPSRRRRVSEDEMVSLAYHDPRLVPSRLDWREMGFVTAPVNQMNCGSCYAHSIAGSIEGQIFKQTGMLIPLSEQQLVDCSTITGNIGCGGGSLRNTLRYLERSRGLMPQSLYPYIGKQGQCKFARDRSIVNITSWAVLPARDEKALQAAVATVGPIAASINASPKTFQLYHKGVYDDVSCSSDTVNHAVLIVGYTPNEWILKNWWGENWGENGYMRLARHKNRCGIANYAAYARV</sequence>
<organism evidence="8 9">
    <name type="scientific">Odynerus spinipes</name>
    <dbReference type="NCBI Taxonomy" id="1348599"/>
    <lineage>
        <taxon>Eukaryota</taxon>
        <taxon>Metazoa</taxon>
        <taxon>Ecdysozoa</taxon>
        <taxon>Arthropoda</taxon>
        <taxon>Hexapoda</taxon>
        <taxon>Insecta</taxon>
        <taxon>Pterygota</taxon>
        <taxon>Neoptera</taxon>
        <taxon>Endopterygota</taxon>
        <taxon>Hymenoptera</taxon>
        <taxon>Apocrita</taxon>
        <taxon>Aculeata</taxon>
        <taxon>Vespoidea</taxon>
        <taxon>Vespidae</taxon>
        <taxon>Eumeninae</taxon>
        <taxon>Odynerus</taxon>
    </lineage>
</organism>
<name>A0AAD9RXI2_9HYME</name>
<evidence type="ECO:0000313" key="8">
    <source>
        <dbReference type="EMBL" id="KAK2587440.1"/>
    </source>
</evidence>
<reference evidence="8" key="1">
    <citation type="submission" date="2021-08" db="EMBL/GenBank/DDBJ databases">
        <authorList>
            <person name="Misof B."/>
            <person name="Oliver O."/>
            <person name="Podsiadlowski L."/>
            <person name="Donath A."/>
            <person name="Peters R."/>
            <person name="Mayer C."/>
            <person name="Rust J."/>
            <person name="Gunkel S."/>
            <person name="Lesny P."/>
            <person name="Martin S."/>
            <person name="Oeyen J.P."/>
            <person name="Petersen M."/>
            <person name="Panagiotis P."/>
            <person name="Wilbrandt J."/>
            <person name="Tanja T."/>
        </authorList>
    </citation>
    <scope>NUCLEOTIDE SEQUENCE</scope>
    <source>
        <strain evidence="8">GBR_01_08_01A</strain>
        <tissue evidence="8">Thorax + abdomen</tissue>
    </source>
</reference>
<keyword evidence="4" id="KW-0788">Thiol protease</keyword>
<dbReference type="AlphaFoldDB" id="A0AAD9RXI2"/>
<evidence type="ECO:0000256" key="3">
    <source>
        <dbReference type="ARBA" id="ARBA00022801"/>
    </source>
</evidence>
<dbReference type="EMBL" id="JAIFRP010000007">
    <property type="protein sequence ID" value="KAK2587440.1"/>
    <property type="molecule type" value="Genomic_DNA"/>
</dbReference>
<gene>
    <name evidence="8" type="ORF">KPH14_003150</name>
</gene>
<dbReference type="SUPFAM" id="SSF54001">
    <property type="entry name" value="Cysteine proteinases"/>
    <property type="match status" value="1"/>
</dbReference>
<dbReference type="PANTHER" id="PTHR12411">
    <property type="entry name" value="CYSTEINE PROTEASE FAMILY C1-RELATED"/>
    <property type="match status" value="1"/>
</dbReference>
<reference evidence="8" key="2">
    <citation type="journal article" date="2023" name="Commun. Biol.">
        <title>Intrasexual cuticular hydrocarbon dimorphism in a wasp sheds light on hydrocarbon biosynthesis genes in Hymenoptera.</title>
        <authorList>
            <person name="Moris V.C."/>
            <person name="Podsiadlowski L."/>
            <person name="Martin S."/>
            <person name="Oeyen J.P."/>
            <person name="Donath A."/>
            <person name="Petersen M."/>
            <person name="Wilbrandt J."/>
            <person name="Misof B."/>
            <person name="Liedtke D."/>
            <person name="Thamm M."/>
            <person name="Scheiner R."/>
            <person name="Schmitt T."/>
            <person name="Niehuis O."/>
        </authorList>
    </citation>
    <scope>NUCLEOTIDE SEQUENCE</scope>
    <source>
        <strain evidence="8">GBR_01_08_01A</strain>
    </source>
</reference>
<dbReference type="SMART" id="SM00645">
    <property type="entry name" value="Pept_C1"/>
    <property type="match status" value="1"/>
</dbReference>
<evidence type="ECO:0000259" key="6">
    <source>
        <dbReference type="SMART" id="SM00645"/>
    </source>
</evidence>
<feature type="chain" id="PRO_5042245255" description="Cathepsin L1" evidence="5">
    <location>
        <begin position="23"/>
        <end position="345"/>
    </location>
</feature>
<dbReference type="InterPro" id="IPR039417">
    <property type="entry name" value="Peptidase_C1A_papain-like"/>
</dbReference>
<dbReference type="InterPro" id="IPR038765">
    <property type="entry name" value="Papain-like_cys_pep_sf"/>
</dbReference>
<dbReference type="Pfam" id="PF08246">
    <property type="entry name" value="Inhibitor_I29"/>
    <property type="match status" value="1"/>
</dbReference>
<dbReference type="InterPro" id="IPR013128">
    <property type="entry name" value="Peptidase_C1A"/>
</dbReference>
<dbReference type="CDD" id="cd02248">
    <property type="entry name" value="Peptidase_C1A"/>
    <property type="match status" value="1"/>
</dbReference>
<accession>A0AAD9RXI2</accession>
<dbReference type="GO" id="GO:0006508">
    <property type="term" value="P:proteolysis"/>
    <property type="evidence" value="ECO:0007669"/>
    <property type="project" value="UniProtKB-KW"/>
</dbReference>
<keyword evidence="5" id="KW-0732">Signal</keyword>
<keyword evidence="9" id="KW-1185">Reference proteome</keyword>
<evidence type="ECO:0000256" key="5">
    <source>
        <dbReference type="SAM" id="SignalP"/>
    </source>
</evidence>
<dbReference type="FunFam" id="3.90.70.10:FF:000006">
    <property type="entry name" value="Cathepsin S"/>
    <property type="match status" value="1"/>
</dbReference>
<dbReference type="InterPro" id="IPR013201">
    <property type="entry name" value="Prot_inhib_I29"/>
</dbReference>
<keyword evidence="3" id="KW-0378">Hydrolase</keyword>
<comment type="similarity">
    <text evidence="1">Belongs to the peptidase C1 family.</text>
</comment>
<evidence type="ECO:0000256" key="4">
    <source>
        <dbReference type="ARBA" id="ARBA00022807"/>
    </source>
</evidence>
<dbReference type="Gene3D" id="3.90.70.10">
    <property type="entry name" value="Cysteine proteinases"/>
    <property type="match status" value="1"/>
</dbReference>
<protein>
    <recommendedName>
        <fullName evidence="10">Cathepsin L1</fullName>
    </recommendedName>
</protein>
<evidence type="ECO:0000313" key="9">
    <source>
        <dbReference type="Proteomes" id="UP001258017"/>
    </source>
</evidence>
<feature type="domain" description="Cathepsin propeptide inhibitor" evidence="7">
    <location>
        <begin position="44"/>
        <end position="103"/>
    </location>
</feature>
<evidence type="ECO:0008006" key="10">
    <source>
        <dbReference type="Google" id="ProtNLM"/>
    </source>
</evidence>
<feature type="domain" description="Peptidase C1A papain C-terminal" evidence="6">
    <location>
        <begin position="134"/>
        <end position="344"/>
    </location>
</feature>
<evidence type="ECO:0000256" key="2">
    <source>
        <dbReference type="ARBA" id="ARBA00022670"/>
    </source>
</evidence>
<keyword evidence="2" id="KW-0645">Protease</keyword>
<proteinExistence type="inferred from homology"/>
<dbReference type="GO" id="GO:0008234">
    <property type="term" value="F:cysteine-type peptidase activity"/>
    <property type="evidence" value="ECO:0007669"/>
    <property type="project" value="UniProtKB-KW"/>
</dbReference>
<dbReference type="Proteomes" id="UP001258017">
    <property type="component" value="Unassembled WGS sequence"/>
</dbReference>
<evidence type="ECO:0000256" key="1">
    <source>
        <dbReference type="ARBA" id="ARBA00008455"/>
    </source>
</evidence>
<feature type="signal peptide" evidence="5">
    <location>
        <begin position="1"/>
        <end position="22"/>
    </location>
</feature>
<comment type="caution">
    <text evidence="8">The sequence shown here is derived from an EMBL/GenBank/DDBJ whole genome shotgun (WGS) entry which is preliminary data.</text>
</comment>
<evidence type="ECO:0000259" key="7">
    <source>
        <dbReference type="SMART" id="SM00848"/>
    </source>
</evidence>
<dbReference type="Pfam" id="PF00112">
    <property type="entry name" value="Peptidase_C1"/>
    <property type="match status" value="1"/>
</dbReference>
<dbReference type="InterPro" id="IPR000668">
    <property type="entry name" value="Peptidase_C1A_C"/>
</dbReference>
<dbReference type="SMART" id="SM00848">
    <property type="entry name" value="Inhibitor_I29"/>
    <property type="match status" value="1"/>
</dbReference>